<dbReference type="PROSITE" id="PS01015">
    <property type="entry name" value="RIBOSOMAL_L19"/>
    <property type="match status" value="1"/>
</dbReference>
<reference evidence="8" key="1">
    <citation type="submission" date="2018-09" db="EMBL/GenBank/DDBJ databases">
        <authorList>
            <person name="Livingstone P.G."/>
            <person name="Whitworth D.E."/>
        </authorList>
    </citation>
    <scope>NUCLEOTIDE SEQUENCE [LARGE SCALE GENOMIC DNA]</scope>
    <source>
        <strain evidence="8">CA051B</strain>
    </source>
</reference>
<dbReference type="PIRSF" id="PIRSF002191">
    <property type="entry name" value="Ribosomal_L19"/>
    <property type="match status" value="1"/>
</dbReference>
<keyword evidence="8" id="KW-1185">Reference proteome</keyword>
<dbReference type="NCBIfam" id="TIGR01024">
    <property type="entry name" value="rplS_bact"/>
    <property type="match status" value="1"/>
</dbReference>
<dbReference type="EMBL" id="RAWB01000037">
    <property type="protein sequence ID" value="RKH65515.1"/>
    <property type="molecule type" value="Genomic_DNA"/>
</dbReference>
<dbReference type="GO" id="GO:0003735">
    <property type="term" value="F:structural constituent of ribosome"/>
    <property type="evidence" value="ECO:0007669"/>
    <property type="project" value="InterPro"/>
</dbReference>
<evidence type="ECO:0000313" key="7">
    <source>
        <dbReference type="EMBL" id="RKH65515.1"/>
    </source>
</evidence>
<evidence type="ECO:0000256" key="3">
    <source>
        <dbReference type="ARBA" id="ARBA00023274"/>
    </source>
</evidence>
<comment type="function">
    <text evidence="5 6">This protein is located at the 30S-50S ribosomal subunit interface and may play a role in the structure and function of the aminoacyl-tRNA binding site.</text>
</comment>
<organism evidence="7 8">
    <name type="scientific">Corallococcus llansteffanensis</name>
    <dbReference type="NCBI Taxonomy" id="2316731"/>
    <lineage>
        <taxon>Bacteria</taxon>
        <taxon>Pseudomonadati</taxon>
        <taxon>Myxococcota</taxon>
        <taxon>Myxococcia</taxon>
        <taxon>Myxococcales</taxon>
        <taxon>Cystobacterineae</taxon>
        <taxon>Myxococcaceae</taxon>
        <taxon>Corallococcus</taxon>
    </lineage>
</organism>
<dbReference type="InterPro" id="IPR018257">
    <property type="entry name" value="Ribosomal_bL19_CS"/>
</dbReference>
<evidence type="ECO:0000256" key="1">
    <source>
        <dbReference type="ARBA" id="ARBA00005781"/>
    </source>
</evidence>
<sequence length="134" mass="15393">MRRSLIQHVENKFLRQDLTQFRTGDSVRVHWKVKEGEKERVQAFEGVVIRKTKGTNRATFTVRKMSFGVGVERIFPLHSPRYEKIEVLTRGDVNRKRLFYLRDLKGKASRVDVQVDPERAAKKAAKVAAAAAQG</sequence>
<accession>A0A3A8QGW0</accession>
<dbReference type="PANTHER" id="PTHR15680:SF9">
    <property type="entry name" value="LARGE RIBOSOMAL SUBUNIT PROTEIN BL19M"/>
    <property type="match status" value="1"/>
</dbReference>
<keyword evidence="2 5" id="KW-0689">Ribosomal protein</keyword>
<protein>
    <recommendedName>
        <fullName evidence="4 5">Large ribosomal subunit protein bL19</fullName>
    </recommendedName>
</protein>
<evidence type="ECO:0000256" key="2">
    <source>
        <dbReference type="ARBA" id="ARBA00022980"/>
    </source>
</evidence>
<dbReference type="PANTHER" id="PTHR15680">
    <property type="entry name" value="RIBOSOMAL PROTEIN L19"/>
    <property type="match status" value="1"/>
</dbReference>
<keyword evidence="3 5" id="KW-0687">Ribonucleoprotein</keyword>
<dbReference type="Gene3D" id="2.30.30.790">
    <property type="match status" value="1"/>
</dbReference>
<comment type="caution">
    <text evidence="7">The sequence shown here is derived from an EMBL/GenBank/DDBJ whole genome shotgun (WGS) entry which is preliminary data.</text>
</comment>
<comment type="similarity">
    <text evidence="1 5 6">Belongs to the bacterial ribosomal protein bL19 family.</text>
</comment>
<dbReference type="Pfam" id="PF01245">
    <property type="entry name" value="Ribosomal_L19"/>
    <property type="match status" value="1"/>
</dbReference>
<dbReference type="Proteomes" id="UP000272888">
    <property type="component" value="Unassembled WGS sequence"/>
</dbReference>
<dbReference type="PRINTS" id="PR00061">
    <property type="entry name" value="RIBOSOMALL19"/>
</dbReference>
<dbReference type="GO" id="GO:0006412">
    <property type="term" value="P:translation"/>
    <property type="evidence" value="ECO:0007669"/>
    <property type="project" value="UniProtKB-UniRule"/>
</dbReference>
<evidence type="ECO:0000313" key="8">
    <source>
        <dbReference type="Proteomes" id="UP000272888"/>
    </source>
</evidence>
<dbReference type="InterPro" id="IPR008991">
    <property type="entry name" value="Translation_prot_SH3-like_sf"/>
</dbReference>
<dbReference type="SUPFAM" id="SSF50104">
    <property type="entry name" value="Translation proteins SH3-like domain"/>
    <property type="match status" value="1"/>
</dbReference>
<gene>
    <name evidence="5" type="primary">rplS</name>
    <name evidence="7" type="ORF">D7V93_05895</name>
</gene>
<dbReference type="GO" id="GO:0022625">
    <property type="term" value="C:cytosolic large ribosomal subunit"/>
    <property type="evidence" value="ECO:0007669"/>
    <property type="project" value="TreeGrafter"/>
</dbReference>
<dbReference type="AlphaFoldDB" id="A0A3A8QGW0"/>
<dbReference type="InterPro" id="IPR038657">
    <property type="entry name" value="Ribosomal_bL19_sf"/>
</dbReference>
<evidence type="ECO:0000256" key="4">
    <source>
        <dbReference type="ARBA" id="ARBA00035171"/>
    </source>
</evidence>
<evidence type="ECO:0000256" key="5">
    <source>
        <dbReference type="HAMAP-Rule" id="MF_00402"/>
    </source>
</evidence>
<name>A0A3A8QGW0_9BACT</name>
<proteinExistence type="inferred from homology"/>
<dbReference type="RefSeq" id="WP_120642430.1">
    <property type="nucleotide sequence ID" value="NZ_RAWB01000037.1"/>
</dbReference>
<evidence type="ECO:0000256" key="6">
    <source>
        <dbReference type="RuleBase" id="RU000559"/>
    </source>
</evidence>
<dbReference type="HAMAP" id="MF_00402">
    <property type="entry name" value="Ribosomal_bL19"/>
    <property type="match status" value="1"/>
</dbReference>
<dbReference type="InterPro" id="IPR001857">
    <property type="entry name" value="Ribosomal_bL19"/>
</dbReference>